<dbReference type="EMBL" id="BJXB01000008">
    <property type="protein sequence ID" value="GEM46602.1"/>
    <property type="molecule type" value="Genomic_DNA"/>
</dbReference>
<sequence>MSNVHLFGIRHHGPGSARSLKAALERLEPDVILIEGPPEAEPLLGYLESEELKPPVAMLSYVPEDPGRCAFFPFAEFSPEWIAMKYGAQHGVRVRFMDMPQVHWLAPREAVVEEMIEASPFQKDPISHLAEAAGYSDSERWWEHHVELRGNEEGIFEAVLGAMGALRELLVTPEDAPRPATAFEEQREAFMRETIRKAQKDGFEKIAVICGAWHAPALLDLGNAKADKALLKDLPKTKVAMTWVPWTHGRLAFSSGYGAGVESPGWYSHLWRNPENPTVSWMVRVAQLLRSKDLDASSASVIEAVRLADTLTALTQRKVPGLPELMDAVRAVLCFGDDSMVQVIHQELILGEELGTVPAEVPSAPLSRDLQALQKRLRLQPSAGAKDIDLDLRKETDLERSQVLHRLRLLGVNWGEFRPVSTKGTFKEGWTLQWMPEYEIRLIEAGRYGQTVATASEHRVLELIQHATALPEVTHVLQDTLLANLSEATHRSIEKLSDLAASSTDVTHLMQAIPSLGQVARYGNVRQTDTQLLLHVLDGLIARVCVGLSNAVASLDDEAATQMMELIQSTHAALRNLQNEEYLKEWQRALRKISTQSGVHGLVTGRVVRLLNDTHELTPEEVSKSFRLGLSNPEPEQAANWAEGFLKGSGLILIHDHNLWNLLDQWVSELSDEGFQRILPLMRRTFSTFVPAERQKLGEQARQGQSLIASGDHEGVNVQRGEKVLPLLHMILGSA</sequence>
<gene>
    <name evidence="1" type="ORF">DC3_22370</name>
</gene>
<evidence type="ECO:0000313" key="2">
    <source>
        <dbReference type="Proteomes" id="UP000321306"/>
    </source>
</evidence>
<keyword evidence="2" id="KW-1185">Reference proteome</keyword>
<dbReference type="AlphaFoldDB" id="A0A511N166"/>
<dbReference type="InterPro" id="IPR050458">
    <property type="entry name" value="LolB"/>
</dbReference>
<dbReference type="InterPro" id="IPR043737">
    <property type="entry name" value="DUF5682"/>
</dbReference>
<evidence type="ECO:0000313" key="1">
    <source>
        <dbReference type="EMBL" id="GEM46602.1"/>
    </source>
</evidence>
<dbReference type="RefSeq" id="WP_146884406.1">
    <property type="nucleotide sequence ID" value="NZ_BJXB01000008.1"/>
</dbReference>
<proteinExistence type="predicted"/>
<organism evidence="1 2">
    <name type="scientific">Deinococcus cellulosilyticus (strain DSM 18568 / NBRC 106333 / KACC 11606 / 5516J-15)</name>
    <dbReference type="NCBI Taxonomy" id="1223518"/>
    <lineage>
        <taxon>Bacteria</taxon>
        <taxon>Thermotogati</taxon>
        <taxon>Deinococcota</taxon>
        <taxon>Deinococci</taxon>
        <taxon>Deinococcales</taxon>
        <taxon>Deinococcaceae</taxon>
        <taxon>Deinococcus</taxon>
    </lineage>
</organism>
<comment type="caution">
    <text evidence="1">The sequence shown here is derived from an EMBL/GenBank/DDBJ whole genome shotgun (WGS) entry which is preliminary data.</text>
</comment>
<accession>A0A511N166</accession>
<dbReference type="PANTHER" id="PTHR30634">
    <property type="entry name" value="OUTER MEMBRANE LOLAB LIPOPROTEIN INSERTION APPARATUS"/>
    <property type="match status" value="1"/>
</dbReference>
<dbReference type="PANTHER" id="PTHR30634:SF14">
    <property type="match status" value="1"/>
</dbReference>
<dbReference type="OrthoDB" id="9768066at2"/>
<protein>
    <submittedName>
        <fullName evidence="1">Uncharacterized protein</fullName>
    </submittedName>
</protein>
<dbReference type="Pfam" id="PF18934">
    <property type="entry name" value="DUF5682"/>
    <property type="match status" value="1"/>
</dbReference>
<reference evidence="1 2" key="1">
    <citation type="submission" date="2019-07" db="EMBL/GenBank/DDBJ databases">
        <title>Whole genome shotgun sequence of Deinococcus cellulosilyticus NBRC 106333.</title>
        <authorList>
            <person name="Hosoyama A."/>
            <person name="Uohara A."/>
            <person name="Ohji S."/>
            <person name="Ichikawa N."/>
        </authorList>
    </citation>
    <scope>NUCLEOTIDE SEQUENCE [LARGE SCALE GENOMIC DNA]</scope>
    <source>
        <strain evidence="1 2">NBRC 106333</strain>
    </source>
</reference>
<dbReference type="Proteomes" id="UP000321306">
    <property type="component" value="Unassembled WGS sequence"/>
</dbReference>
<name>A0A511N166_DEIC1</name>